<name>A0AAN9B5S8_9CAEN</name>
<reference evidence="8 9" key="1">
    <citation type="submission" date="2024-02" db="EMBL/GenBank/DDBJ databases">
        <title>Chromosome-scale genome assembly of the rough periwinkle Littorina saxatilis.</title>
        <authorList>
            <person name="De Jode A."/>
            <person name="Faria R."/>
            <person name="Formenti G."/>
            <person name="Sims Y."/>
            <person name="Smith T.P."/>
            <person name="Tracey A."/>
            <person name="Wood J.M.D."/>
            <person name="Zagrodzka Z.B."/>
            <person name="Johannesson K."/>
            <person name="Butlin R.K."/>
            <person name="Leder E.H."/>
        </authorList>
    </citation>
    <scope>NUCLEOTIDE SEQUENCE [LARGE SCALE GENOMIC DNA]</scope>
    <source>
        <strain evidence="8">Snail1</strain>
        <tissue evidence="8">Muscle</tissue>
    </source>
</reference>
<dbReference type="Gene3D" id="3.20.20.140">
    <property type="entry name" value="Metal-dependent hydrolases"/>
    <property type="match status" value="1"/>
</dbReference>
<sequence length="306" mass="34053">MASNAIRSKALKFVDIGANLTDPVFRGMYHGSKKHEDDFKDVIQRAVDIGMEKIMITGGSLKDSKEALELAKTEDMLYSTVGCHPTRCSEFESSGDPDKYLSDLIQLATSSDKVVALGECGLDYDRTQFCSPDVQRKYFERQMEAAEATKLPLFLHCRNSAQDFMEIISRNRDKIAGGVVHSFTGSKEEAVAIVDQGLYVGINGCSLKTQENVDVMCSIPSDHLMIETDAPWCEVKATHAGHKHVKTTFPSKKKERWEKGCCVKSRNEPAHIIQVLEVIAGARGEDVEQLATVMYENTVKLFFNKS</sequence>
<evidence type="ECO:0000256" key="3">
    <source>
        <dbReference type="ARBA" id="ARBA00022723"/>
    </source>
</evidence>
<evidence type="ECO:0000256" key="5">
    <source>
        <dbReference type="ARBA" id="ARBA00039767"/>
    </source>
</evidence>
<keyword evidence="4" id="KW-0378">Hydrolase</keyword>
<keyword evidence="9" id="KW-1185">Reference proteome</keyword>
<dbReference type="PANTHER" id="PTHR10060">
    <property type="entry name" value="TATD FAMILY DEOXYRIBONUCLEASE"/>
    <property type="match status" value="1"/>
</dbReference>
<dbReference type="GO" id="GO:0046872">
    <property type="term" value="F:metal ion binding"/>
    <property type="evidence" value="ECO:0007669"/>
    <property type="project" value="UniProtKB-KW"/>
</dbReference>
<keyword evidence="3 7" id="KW-0479">Metal-binding</keyword>
<dbReference type="Pfam" id="PF01026">
    <property type="entry name" value="TatD_DNase"/>
    <property type="match status" value="1"/>
</dbReference>
<dbReference type="AlphaFoldDB" id="A0AAN9B5S8"/>
<comment type="similarity">
    <text evidence="1">Belongs to the metallo-dependent hydrolases superfamily. TatD-type hydrolase family.</text>
</comment>
<dbReference type="InterPro" id="IPR050891">
    <property type="entry name" value="TatD-type_Hydrolase"/>
</dbReference>
<dbReference type="Proteomes" id="UP001374579">
    <property type="component" value="Unassembled WGS sequence"/>
</dbReference>
<organism evidence="8 9">
    <name type="scientific">Littorina saxatilis</name>
    <dbReference type="NCBI Taxonomy" id="31220"/>
    <lineage>
        <taxon>Eukaryota</taxon>
        <taxon>Metazoa</taxon>
        <taxon>Spiralia</taxon>
        <taxon>Lophotrochozoa</taxon>
        <taxon>Mollusca</taxon>
        <taxon>Gastropoda</taxon>
        <taxon>Caenogastropoda</taxon>
        <taxon>Littorinimorpha</taxon>
        <taxon>Littorinoidea</taxon>
        <taxon>Littorinidae</taxon>
        <taxon>Littorina</taxon>
    </lineage>
</organism>
<comment type="caution">
    <text evidence="8">The sequence shown here is derived from an EMBL/GenBank/DDBJ whole genome shotgun (WGS) entry which is preliminary data.</text>
</comment>
<dbReference type="CDD" id="cd01310">
    <property type="entry name" value="TatD_DNAse"/>
    <property type="match status" value="1"/>
</dbReference>
<dbReference type="SUPFAM" id="SSF51556">
    <property type="entry name" value="Metallo-dependent hydrolases"/>
    <property type="match status" value="1"/>
</dbReference>
<evidence type="ECO:0000313" key="8">
    <source>
        <dbReference type="EMBL" id="KAK7099810.1"/>
    </source>
</evidence>
<gene>
    <name evidence="8" type="ORF">V1264_022861</name>
</gene>
<feature type="binding site" evidence="7">
    <location>
        <position position="181"/>
    </location>
    <ligand>
        <name>a divalent metal cation</name>
        <dbReference type="ChEBI" id="CHEBI:60240"/>
        <label>2</label>
    </ligand>
</feature>
<dbReference type="InterPro" id="IPR001130">
    <property type="entry name" value="TatD-like"/>
</dbReference>
<dbReference type="GO" id="GO:0008296">
    <property type="term" value="F:3'-5'-DNA exonuclease activity"/>
    <property type="evidence" value="ECO:0007669"/>
    <property type="project" value="TreeGrafter"/>
</dbReference>
<accession>A0AAN9B5S8</accession>
<protein>
    <recommendedName>
        <fullName evidence="5">Deoxyribonuclease TATDN1</fullName>
    </recommendedName>
</protein>
<keyword evidence="2" id="KW-0540">Nuclease</keyword>
<evidence type="ECO:0000256" key="7">
    <source>
        <dbReference type="PIRSR" id="PIRSR005902-1"/>
    </source>
</evidence>
<proteinExistence type="inferred from homology"/>
<evidence type="ECO:0000313" key="9">
    <source>
        <dbReference type="Proteomes" id="UP001374579"/>
    </source>
</evidence>
<evidence type="ECO:0000256" key="2">
    <source>
        <dbReference type="ARBA" id="ARBA00022722"/>
    </source>
</evidence>
<dbReference type="GO" id="GO:0005829">
    <property type="term" value="C:cytosol"/>
    <property type="evidence" value="ECO:0007669"/>
    <property type="project" value="TreeGrafter"/>
</dbReference>
<dbReference type="EMBL" id="JBAMIC010000011">
    <property type="protein sequence ID" value="KAK7099810.1"/>
    <property type="molecule type" value="Genomic_DNA"/>
</dbReference>
<feature type="binding site" evidence="7">
    <location>
        <position position="119"/>
    </location>
    <ligand>
        <name>a divalent metal cation</name>
        <dbReference type="ChEBI" id="CHEBI:60240"/>
        <label>1</label>
    </ligand>
</feature>
<dbReference type="PANTHER" id="PTHR10060:SF15">
    <property type="entry name" value="DEOXYRIBONUCLEASE TATDN1"/>
    <property type="match status" value="1"/>
</dbReference>
<evidence type="ECO:0000256" key="4">
    <source>
        <dbReference type="ARBA" id="ARBA00022801"/>
    </source>
</evidence>
<comment type="function">
    <text evidence="6">Deoxyribonuclease which catalyzes (in vitro) the decatenation of kinetoplast DNA, which are circular DNA catenated to each other, producing linear DNA molecules. Plays an important role in chromosomal segregation and cell cycle progression during eye development probably via its DNA decatenation activity.</text>
</comment>
<evidence type="ECO:0000256" key="1">
    <source>
        <dbReference type="ARBA" id="ARBA00009275"/>
    </source>
</evidence>
<feature type="binding site" evidence="7">
    <location>
        <position position="229"/>
    </location>
    <ligand>
        <name>a divalent metal cation</name>
        <dbReference type="ChEBI" id="CHEBI:60240"/>
        <label>1</label>
    </ligand>
</feature>
<dbReference type="FunFam" id="3.20.20.140:FF:000040">
    <property type="entry name" value="Putative tatD related deoxyribonuclease"/>
    <property type="match status" value="1"/>
</dbReference>
<dbReference type="PIRSF" id="PIRSF005902">
    <property type="entry name" value="DNase_TatD"/>
    <property type="match status" value="1"/>
</dbReference>
<feature type="binding site" evidence="7">
    <location>
        <position position="156"/>
    </location>
    <ligand>
        <name>a divalent metal cation</name>
        <dbReference type="ChEBI" id="CHEBI:60240"/>
        <label>2</label>
    </ligand>
</feature>
<evidence type="ECO:0000256" key="6">
    <source>
        <dbReference type="ARBA" id="ARBA00045223"/>
    </source>
</evidence>
<dbReference type="InterPro" id="IPR032466">
    <property type="entry name" value="Metal_Hydrolase"/>
</dbReference>